<evidence type="ECO:0000313" key="2">
    <source>
        <dbReference type="Proteomes" id="UP000230405"/>
    </source>
</evidence>
<dbReference type="AlphaFoldDB" id="A0A2M7VDL3"/>
<comment type="caution">
    <text evidence="1">The sequence shown here is derived from an EMBL/GenBank/DDBJ whole genome shotgun (WGS) entry which is preliminary data.</text>
</comment>
<reference evidence="2" key="1">
    <citation type="submission" date="2017-09" db="EMBL/GenBank/DDBJ databases">
        <title>Depth-based differentiation of microbial function through sediment-hosted aquifers and enrichment of novel symbionts in the deep terrestrial subsurface.</title>
        <authorList>
            <person name="Probst A.J."/>
            <person name="Ladd B."/>
            <person name="Jarett J.K."/>
            <person name="Geller-Mcgrath D.E."/>
            <person name="Sieber C.M.K."/>
            <person name="Emerson J.B."/>
            <person name="Anantharaman K."/>
            <person name="Thomas B.C."/>
            <person name="Malmstrom R."/>
            <person name="Stieglmeier M."/>
            <person name="Klingl A."/>
            <person name="Woyke T."/>
            <person name="Ryan C.M."/>
            <person name="Banfield J.F."/>
        </authorList>
    </citation>
    <scope>NUCLEOTIDE SEQUENCE [LARGE SCALE GENOMIC DNA]</scope>
</reference>
<proteinExistence type="predicted"/>
<accession>A0A2M7VDL3</accession>
<dbReference type="Proteomes" id="UP000230405">
    <property type="component" value="Unassembled WGS sequence"/>
</dbReference>
<protein>
    <submittedName>
        <fullName evidence="1">Uncharacterized protein</fullName>
    </submittedName>
</protein>
<sequence length="107" mass="12063">MKEAITALPEKECTFRLVHDNVPSPITGTVKKVVGVNEIHLLNTDDTTRGYSLRDLKNLALKINVPQSPIKVHVFNTIPIKATIAAKDDKDVMEFIHKKLRHVIQIE</sequence>
<evidence type="ECO:0000313" key="1">
    <source>
        <dbReference type="EMBL" id="PIZ98487.1"/>
    </source>
</evidence>
<organism evidence="1 2">
    <name type="scientific">Candidatus Komeilibacteria bacterium CG_4_10_14_0_2_um_filter_37_10</name>
    <dbReference type="NCBI Taxonomy" id="1974470"/>
    <lineage>
        <taxon>Bacteria</taxon>
        <taxon>Candidatus Komeiliibacteriota</taxon>
    </lineage>
</organism>
<gene>
    <name evidence="1" type="ORF">COX77_04435</name>
</gene>
<name>A0A2M7VDL3_9BACT</name>
<dbReference type="EMBL" id="PFPO01000085">
    <property type="protein sequence ID" value="PIZ98487.1"/>
    <property type="molecule type" value="Genomic_DNA"/>
</dbReference>